<dbReference type="PANTHER" id="PTHR10652">
    <property type="entry name" value="ADENYLYL CYCLASE-ASSOCIATED PROTEIN"/>
    <property type="match status" value="1"/>
</dbReference>
<dbReference type="Pfam" id="PF08603">
    <property type="entry name" value="CAP_C"/>
    <property type="match status" value="1"/>
</dbReference>
<dbReference type="VEuPathDB" id="FungiDB:KRP23_15042"/>
<comment type="similarity">
    <text evidence="1">Belongs to the CAP family.</text>
</comment>
<dbReference type="GO" id="GO:0019933">
    <property type="term" value="P:cAMP-mediated signaling"/>
    <property type="evidence" value="ECO:0000318"/>
    <property type="project" value="GO_Central"/>
</dbReference>
<dbReference type="InterPro" id="IPR006599">
    <property type="entry name" value="CARP_motif"/>
</dbReference>
<dbReference type="AlphaFoldDB" id="H3GRP6"/>
<dbReference type="eggNOG" id="KOG2675">
    <property type="taxonomic scope" value="Eukaryota"/>
</dbReference>
<sequence>MSDAVKPLQSLLDAFGQRLARVEAQLGVKGAATPAAAVAPAASAPSSAPVELSPQLEAYDEYVAQYLPPFVDVSSKLGDDTRKLGEVTEKAFEAQRAYLLMASQCKKPASLNPEHLKDLQACIKEINALRDNRSEFANHQNMVNEGIQALGWLCVEPAPKPFIESYVGGSDFWGNKIRVQYKTSNPDQIAFVTSFKNLLTELMAYVKAHHTTGVTWNPKGGDVASYSPTAASSTKAAAPAGGMSNIFAGIKSIDQSSGKTAGLKKVTKDMQTWRKDYKPEGDAPAPAAPVAVKKPAAPVKVAKAAVCEERNGNWQIEHQTGPEPLTVSGINMRQQVYIFGCEGATILLEGKAKNIVLDSCKKTKLIFDNAVSSIEIVNCRGVQVQCKGVVPSVAIDKTDGCLVYISWEGREVQFVTSKSSEMNVAFPEGAGSDDYVEKPIPEQFVHKIIDNLTISSDSHAALETCSLVSAGKACGMGKAIETATPPPLVVEEEQPSPDADPPGPTTLISLEQLEQIDTAESAAERVERLQGALGVHHYPVNPRTSVWVDFCFGVLNFARDEARLPSEKTLCLLTLAHEVYVFATQPLPAADSSMSKIAEPVPVSSNEGIEPQPATKVAAHAPRAAPDEYPTTEAVYDHFRDKIRHTSGVLDSRDQPTAETTSPLATPFSPMQVARIVAFFTSTFFRHLRAYQYLHRVPRPSVVRESTLPTETPLPPAALADASLHAE</sequence>
<dbReference type="InterPro" id="IPR016098">
    <property type="entry name" value="CAP/MinC_C"/>
</dbReference>
<dbReference type="VEuPathDB" id="FungiDB:KRP22_8757"/>
<feature type="domain" description="C-CAP/cofactor C-like" evidence="3">
    <location>
        <begin position="298"/>
        <end position="442"/>
    </location>
</feature>
<dbReference type="EnsemblProtists" id="Phyra79564">
    <property type="protein sequence ID" value="Phyra79564"/>
    <property type="gene ID" value="Phyra79564"/>
</dbReference>
<protein>
    <recommendedName>
        <fullName evidence="3">C-CAP/cofactor C-like domain-containing protein</fullName>
    </recommendedName>
</protein>
<proteinExistence type="inferred from homology"/>
<dbReference type="SUPFAM" id="SSF69340">
    <property type="entry name" value="C-terminal domain of adenylylcyclase associated protein"/>
    <property type="match status" value="1"/>
</dbReference>
<evidence type="ECO:0000256" key="1">
    <source>
        <dbReference type="ARBA" id="ARBA00007659"/>
    </source>
</evidence>
<dbReference type="SUPFAM" id="SSF101278">
    <property type="entry name" value="N-terminal domain of adenylylcyclase associated protein, CAP"/>
    <property type="match status" value="1"/>
</dbReference>
<accession>H3GRP6</accession>
<reference evidence="5" key="1">
    <citation type="journal article" date="2006" name="Science">
        <title>Phytophthora genome sequences uncover evolutionary origins and mechanisms of pathogenesis.</title>
        <authorList>
            <person name="Tyler B.M."/>
            <person name="Tripathy S."/>
            <person name="Zhang X."/>
            <person name="Dehal P."/>
            <person name="Jiang R.H."/>
            <person name="Aerts A."/>
            <person name="Arredondo F.D."/>
            <person name="Baxter L."/>
            <person name="Bensasson D."/>
            <person name="Beynon J.L."/>
            <person name="Chapman J."/>
            <person name="Damasceno C.M."/>
            <person name="Dorrance A.E."/>
            <person name="Dou D."/>
            <person name="Dickerman A.W."/>
            <person name="Dubchak I.L."/>
            <person name="Garbelotto M."/>
            <person name="Gijzen M."/>
            <person name="Gordon S.G."/>
            <person name="Govers F."/>
            <person name="Grunwald N.J."/>
            <person name="Huang W."/>
            <person name="Ivors K.L."/>
            <person name="Jones R.W."/>
            <person name="Kamoun S."/>
            <person name="Krampis K."/>
            <person name="Lamour K.H."/>
            <person name="Lee M.K."/>
            <person name="McDonald W.H."/>
            <person name="Medina M."/>
            <person name="Meijer H.J."/>
            <person name="Nordberg E.K."/>
            <person name="Maclean D.J."/>
            <person name="Ospina-Giraldo M.D."/>
            <person name="Morris P.F."/>
            <person name="Phuntumart V."/>
            <person name="Putnam N.H."/>
            <person name="Rash S."/>
            <person name="Rose J.K."/>
            <person name="Sakihama Y."/>
            <person name="Salamov A.A."/>
            <person name="Savidor A."/>
            <person name="Scheuring C.F."/>
            <person name="Smith B.M."/>
            <person name="Sobral B.W."/>
            <person name="Terry A."/>
            <person name="Torto-Alalibo T.A."/>
            <person name="Win J."/>
            <person name="Xu Z."/>
            <person name="Zhang H."/>
            <person name="Grigoriev I.V."/>
            <person name="Rokhsar D.S."/>
            <person name="Boore J.L."/>
        </authorList>
    </citation>
    <scope>NUCLEOTIDE SEQUENCE [LARGE SCALE GENOMIC DNA]</scope>
    <source>
        <strain evidence="5">Pr102</strain>
    </source>
</reference>
<reference evidence="4" key="2">
    <citation type="submission" date="2015-06" db="UniProtKB">
        <authorList>
            <consortium name="EnsemblProtists"/>
        </authorList>
    </citation>
    <scope>IDENTIFICATION</scope>
    <source>
        <strain evidence="4">Pr102</strain>
    </source>
</reference>
<dbReference type="InterPro" id="IPR053950">
    <property type="entry name" value="CAP_N"/>
</dbReference>
<evidence type="ECO:0000313" key="4">
    <source>
        <dbReference type="EnsemblProtists" id="Phyra79564"/>
    </source>
</evidence>
<evidence type="ECO:0000256" key="2">
    <source>
        <dbReference type="SAM" id="MobiDB-lite"/>
    </source>
</evidence>
<dbReference type="GO" id="GO:0005737">
    <property type="term" value="C:cytoplasm"/>
    <property type="evidence" value="ECO:0000318"/>
    <property type="project" value="GO_Central"/>
</dbReference>
<dbReference type="Proteomes" id="UP000005238">
    <property type="component" value="Unassembled WGS sequence"/>
</dbReference>
<organism evidence="4 5">
    <name type="scientific">Phytophthora ramorum</name>
    <name type="common">Sudden oak death agent</name>
    <dbReference type="NCBI Taxonomy" id="164328"/>
    <lineage>
        <taxon>Eukaryota</taxon>
        <taxon>Sar</taxon>
        <taxon>Stramenopiles</taxon>
        <taxon>Oomycota</taxon>
        <taxon>Peronosporomycetes</taxon>
        <taxon>Peronosporales</taxon>
        <taxon>Peronosporaceae</taxon>
        <taxon>Phytophthora</taxon>
    </lineage>
</organism>
<dbReference type="InterPro" id="IPR017901">
    <property type="entry name" value="C-CAP_CF_C-like"/>
</dbReference>
<dbReference type="SMART" id="SM00673">
    <property type="entry name" value="CARP"/>
    <property type="match status" value="2"/>
</dbReference>
<dbReference type="InterPro" id="IPR001837">
    <property type="entry name" value="Adenylate_cyclase-assoc_CAP"/>
</dbReference>
<dbReference type="InParanoid" id="H3GRP6"/>
<feature type="region of interest" description="Disordered" evidence="2">
    <location>
        <begin position="704"/>
        <end position="727"/>
    </location>
</feature>
<dbReference type="PANTHER" id="PTHR10652:SF0">
    <property type="entry name" value="ADENYLYL CYCLASE-ASSOCIATED PROTEIN"/>
    <property type="match status" value="1"/>
</dbReference>
<dbReference type="STRING" id="164328.H3GRP6"/>
<dbReference type="EMBL" id="DS566038">
    <property type="status" value="NOT_ANNOTATED_CDS"/>
    <property type="molecule type" value="Genomic_DNA"/>
</dbReference>
<evidence type="ECO:0000259" key="3">
    <source>
        <dbReference type="PROSITE" id="PS51329"/>
    </source>
</evidence>
<dbReference type="GO" id="GO:0007015">
    <property type="term" value="P:actin filament organization"/>
    <property type="evidence" value="ECO:0000318"/>
    <property type="project" value="GO_Central"/>
</dbReference>
<feature type="compositionally biased region" description="Low complexity" evidence="2">
    <location>
        <begin position="705"/>
        <end position="727"/>
    </location>
</feature>
<keyword evidence="5" id="KW-1185">Reference proteome</keyword>
<dbReference type="HOGENOM" id="CLU_413067_0_0_1"/>
<dbReference type="GO" id="GO:0003779">
    <property type="term" value="F:actin binding"/>
    <property type="evidence" value="ECO:0000318"/>
    <property type="project" value="GO_Central"/>
</dbReference>
<dbReference type="VEuPathDB" id="FungiDB:KRP22_8756"/>
<dbReference type="FunFam" id="1.25.40.330:FF:000001">
    <property type="entry name" value="Adenylyl cyclase-associated protein"/>
    <property type="match status" value="1"/>
</dbReference>
<dbReference type="Gene3D" id="1.25.40.330">
    <property type="entry name" value="Adenylate cyclase-associated CAP, N-terminal domain"/>
    <property type="match status" value="1"/>
</dbReference>
<dbReference type="PROSITE" id="PS51329">
    <property type="entry name" value="C_CAP_COFACTOR_C"/>
    <property type="match status" value="1"/>
</dbReference>
<name>H3GRP6_PHYRM</name>
<dbReference type="Gene3D" id="2.160.20.70">
    <property type="match status" value="1"/>
</dbReference>
<dbReference type="InterPro" id="IPR036222">
    <property type="entry name" value="CAP_N_sf"/>
</dbReference>
<feature type="region of interest" description="Disordered" evidence="2">
    <location>
        <begin position="646"/>
        <end position="665"/>
    </location>
</feature>
<dbReference type="InterPro" id="IPR036223">
    <property type="entry name" value="CAP_C_sf"/>
</dbReference>
<evidence type="ECO:0000313" key="5">
    <source>
        <dbReference type="Proteomes" id="UP000005238"/>
    </source>
</evidence>
<dbReference type="VEuPathDB" id="FungiDB:KRP23_15043"/>
<dbReference type="Pfam" id="PF21938">
    <property type="entry name" value="CAP_N"/>
    <property type="match status" value="1"/>
</dbReference>
<dbReference type="InterPro" id="IPR013912">
    <property type="entry name" value="Adenylate_cyclase-assoc_CAP_C"/>
</dbReference>
<dbReference type="GO" id="GO:0008179">
    <property type="term" value="F:adenylate cyclase binding"/>
    <property type="evidence" value="ECO:0000318"/>
    <property type="project" value="GO_Central"/>
</dbReference>